<evidence type="ECO:0000313" key="1">
    <source>
        <dbReference type="EMBL" id="KAG1534729.1"/>
    </source>
</evidence>
<dbReference type="AlphaFoldDB" id="A0A9P7C4G4"/>
<organism evidence="1 2">
    <name type="scientific">Rhizopus oryzae</name>
    <name type="common">Mucormycosis agent</name>
    <name type="synonym">Rhizopus arrhizus var. delemar</name>
    <dbReference type="NCBI Taxonomy" id="64495"/>
    <lineage>
        <taxon>Eukaryota</taxon>
        <taxon>Fungi</taxon>
        <taxon>Fungi incertae sedis</taxon>
        <taxon>Mucoromycota</taxon>
        <taxon>Mucoromycotina</taxon>
        <taxon>Mucoromycetes</taxon>
        <taxon>Mucorales</taxon>
        <taxon>Mucorineae</taxon>
        <taxon>Rhizopodaceae</taxon>
        <taxon>Rhizopus</taxon>
    </lineage>
</organism>
<name>A0A9P7C4G4_RHIOR</name>
<protein>
    <submittedName>
        <fullName evidence="1">Uncharacterized protein</fullName>
    </submittedName>
</protein>
<gene>
    <name evidence="1" type="ORF">G6F51_011932</name>
</gene>
<dbReference type="Proteomes" id="UP000717996">
    <property type="component" value="Unassembled WGS sequence"/>
</dbReference>
<comment type="caution">
    <text evidence="1">The sequence shown here is derived from an EMBL/GenBank/DDBJ whole genome shotgun (WGS) entry which is preliminary data.</text>
</comment>
<reference evidence="1" key="1">
    <citation type="journal article" date="2020" name="Microb. Genom.">
        <title>Genetic diversity of clinical and environmental Mucorales isolates obtained from an investigation of mucormycosis cases among solid organ transplant recipients.</title>
        <authorList>
            <person name="Nguyen M.H."/>
            <person name="Kaul D."/>
            <person name="Muto C."/>
            <person name="Cheng S.J."/>
            <person name="Richter R.A."/>
            <person name="Bruno V.M."/>
            <person name="Liu G."/>
            <person name="Beyhan S."/>
            <person name="Sundermann A.J."/>
            <person name="Mounaud S."/>
            <person name="Pasculle A.W."/>
            <person name="Nierman W.C."/>
            <person name="Driscoll E."/>
            <person name="Cumbie R."/>
            <person name="Clancy C.J."/>
            <person name="Dupont C.L."/>
        </authorList>
    </citation>
    <scope>NUCLEOTIDE SEQUENCE</scope>
    <source>
        <strain evidence="1">GL16</strain>
    </source>
</reference>
<accession>A0A9P7C4G4</accession>
<evidence type="ECO:0000313" key="2">
    <source>
        <dbReference type="Proteomes" id="UP000717996"/>
    </source>
</evidence>
<dbReference type="EMBL" id="JAANIT010003122">
    <property type="protein sequence ID" value="KAG1534729.1"/>
    <property type="molecule type" value="Genomic_DNA"/>
</dbReference>
<dbReference type="OrthoDB" id="2277222at2759"/>
<proteinExistence type="predicted"/>
<sequence length="290" mass="32755">MSAMIRLCSATGSAREVRHMLDLAQIHSLTLGYKWSPLKCAVLNSPVATSSRFVQMSLYGQDLSTADEFTYLGVPFNDQEISVSALIKHRSTSTLAAMAQLHSMGLSRQVFPLLLSSRLFAAFIRPKLEYGLVVARLTRKVGEEIDRVQDRCLRMLVEIFADNKLCKRKIVLDYPSDAALSTSRLASWLQRYRQDQFQSFLRSISQVLIRACQPVLRVDSILYLPASRADRSPLIRWRMGWIPGKSAPLLLWSWQYFSFLPDGLSLGSFCSLMLLTCAVDWLCGSPHMPI</sequence>